<evidence type="ECO:0000256" key="7">
    <source>
        <dbReference type="ARBA" id="ARBA00047899"/>
    </source>
</evidence>
<keyword evidence="4" id="KW-0547">Nucleotide-binding</keyword>
<keyword evidence="13" id="KW-1185">Reference proteome</keyword>
<comment type="caution">
    <text evidence="12">The sequence shown here is derived from an EMBL/GenBank/DDBJ whole genome shotgun (WGS) entry which is preliminary data.</text>
</comment>
<keyword evidence="6" id="KW-0067">ATP-binding</keyword>
<dbReference type="InterPro" id="IPR051131">
    <property type="entry name" value="NEK_Ser/Thr_kinase_NIMA"/>
</dbReference>
<dbReference type="GO" id="GO:0004674">
    <property type="term" value="F:protein serine/threonine kinase activity"/>
    <property type="evidence" value="ECO:0007669"/>
    <property type="project" value="UniProtKB-KW"/>
</dbReference>
<organism evidence="12 13">
    <name type="scientific">Pythium oligandrum</name>
    <name type="common">Mycoparasitic fungus</name>
    <dbReference type="NCBI Taxonomy" id="41045"/>
    <lineage>
        <taxon>Eukaryota</taxon>
        <taxon>Sar</taxon>
        <taxon>Stramenopiles</taxon>
        <taxon>Oomycota</taxon>
        <taxon>Peronosporomycetes</taxon>
        <taxon>Pythiales</taxon>
        <taxon>Pythiaceae</taxon>
        <taxon>Pythium</taxon>
    </lineage>
</organism>
<evidence type="ECO:0000259" key="11">
    <source>
        <dbReference type="PROSITE" id="PS50011"/>
    </source>
</evidence>
<evidence type="ECO:0000256" key="9">
    <source>
        <dbReference type="SAM" id="Coils"/>
    </source>
</evidence>
<evidence type="ECO:0000313" key="12">
    <source>
        <dbReference type="EMBL" id="TMW59479.1"/>
    </source>
</evidence>
<comment type="catalytic activity">
    <reaction evidence="8">
        <text>L-seryl-[protein] + ATP = O-phospho-L-seryl-[protein] + ADP + H(+)</text>
        <dbReference type="Rhea" id="RHEA:17989"/>
        <dbReference type="Rhea" id="RHEA-COMP:9863"/>
        <dbReference type="Rhea" id="RHEA-COMP:11604"/>
        <dbReference type="ChEBI" id="CHEBI:15378"/>
        <dbReference type="ChEBI" id="CHEBI:29999"/>
        <dbReference type="ChEBI" id="CHEBI:30616"/>
        <dbReference type="ChEBI" id="CHEBI:83421"/>
        <dbReference type="ChEBI" id="CHEBI:456216"/>
        <dbReference type="EC" id="2.7.11.1"/>
    </reaction>
</comment>
<protein>
    <recommendedName>
        <fullName evidence="1">non-specific serine/threonine protein kinase</fullName>
        <ecNumber evidence="1">2.7.11.1</ecNumber>
    </recommendedName>
</protein>
<evidence type="ECO:0000313" key="13">
    <source>
        <dbReference type="Proteomes" id="UP000794436"/>
    </source>
</evidence>
<dbReference type="AlphaFoldDB" id="A0A8K1CAI2"/>
<dbReference type="SUPFAM" id="SSF56112">
    <property type="entry name" value="Protein kinase-like (PK-like)"/>
    <property type="match status" value="1"/>
</dbReference>
<proteinExistence type="predicted"/>
<dbReference type="PANTHER" id="PTHR44899:SF3">
    <property type="entry name" value="SERINE_THREONINE-PROTEIN KINASE NEK1"/>
    <property type="match status" value="1"/>
</dbReference>
<keyword evidence="9" id="KW-0175">Coiled coil</keyword>
<evidence type="ECO:0000256" key="5">
    <source>
        <dbReference type="ARBA" id="ARBA00022777"/>
    </source>
</evidence>
<feature type="compositionally biased region" description="Basic and acidic residues" evidence="10">
    <location>
        <begin position="466"/>
        <end position="480"/>
    </location>
</feature>
<evidence type="ECO:0000256" key="6">
    <source>
        <dbReference type="ARBA" id="ARBA00022840"/>
    </source>
</evidence>
<name>A0A8K1CAI2_PYTOL</name>
<dbReference type="GO" id="GO:0005524">
    <property type="term" value="F:ATP binding"/>
    <property type="evidence" value="ECO:0007669"/>
    <property type="project" value="UniProtKB-KW"/>
</dbReference>
<gene>
    <name evidence="12" type="ORF">Poli38472_004548</name>
</gene>
<reference evidence="12" key="1">
    <citation type="submission" date="2019-03" db="EMBL/GenBank/DDBJ databases">
        <title>Long read genome sequence of the mycoparasitic Pythium oligandrum ATCC 38472 isolated from sugarbeet rhizosphere.</title>
        <authorList>
            <person name="Gaulin E."/>
        </authorList>
    </citation>
    <scope>NUCLEOTIDE SEQUENCE</scope>
    <source>
        <strain evidence="12">ATCC 38472_TT</strain>
    </source>
</reference>
<dbReference type="PROSITE" id="PS50011">
    <property type="entry name" value="PROTEIN_KINASE_DOM"/>
    <property type="match status" value="1"/>
</dbReference>
<feature type="domain" description="Protein kinase" evidence="11">
    <location>
        <begin position="1"/>
        <end position="248"/>
    </location>
</feature>
<comment type="catalytic activity">
    <reaction evidence="7">
        <text>L-threonyl-[protein] + ATP = O-phospho-L-threonyl-[protein] + ADP + H(+)</text>
        <dbReference type="Rhea" id="RHEA:46608"/>
        <dbReference type="Rhea" id="RHEA-COMP:11060"/>
        <dbReference type="Rhea" id="RHEA-COMP:11605"/>
        <dbReference type="ChEBI" id="CHEBI:15378"/>
        <dbReference type="ChEBI" id="CHEBI:30013"/>
        <dbReference type="ChEBI" id="CHEBI:30616"/>
        <dbReference type="ChEBI" id="CHEBI:61977"/>
        <dbReference type="ChEBI" id="CHEBI:456216"/>
        <dbReference type="EC" id="2.7.11.1"/>
    </reaction>
</comment>
<evidence type="ECO:0000256" key="10">
    <source>
        <dbReference type="SAM" id="MobiDB-lite"/>
    </source>
</evidence>
<feature type="coiled-coil region" evidence="9">
    <location>
        <begin position="305"/>
        <end position="342"/>
    </location>
</feature>
<dbReference type="SMART" id="SM00220">
    <property type="entry name" value="S_TKc"/>
    <property type="match status" value="1"/>
</dbReference>
<dbReference type="PANTHER" id="PTHR44899">
    <property type="entry name" value="CAMK FAMILY PROTEIN KINASE"/>
    <property type="match status" value="1"/>
</dbReference>
<dbReference type="Proteomes" id="UP000794436">
    <property type="component" value="Unassembled WGS sequence"/>
</dbReference>
<feature type="region of interest" description="Disordered" evidence="10">
    <location>
        <begin position="457"/>
        <end position="495"/>
    </location>
</feature>
<dbReference type="InterPro" id="IPR011009">
    <property type="entry name" value="Kinase-like_dom_sf"/>
</dbReference>
<dbReference type="InterPro" id="IPR008271">
    <property type="entry name" value="Ser/Thr_kinase_AS"/>
</dbReference>
<dbReference type="InterPro" id="IPR000719">
    <property type="entry name" value="Prot_kinase_dom"/>
</dbReference>
<sequence length="513" mass="57107">MRDKRVKKTKQQPTTQPALVCAKILHPSTSSRLSQHEIRILQRVRHPNVIHFFHAVSSPSQNAIVMEFCAGGDLRAFLRPQRRVDEARVWSWLVQLCLALQHLHDRVSLLHRDLKTANIFLNDAGFLVLGDFGVASTGNLATTAIGTPLYMAPEMWDNRPYDCACDLWALGCVLYEICMGRPPFEATSTPALVRKVCDGTFPPLPAGRWSTRLRELVGQLLSVDPTRRPRAAAILKQTESAIHLERYLLDRRAAAARLGSSGVEVEDGEQQILQTQLQRMGITITLEAPTPSQAKTEAIGGSVEKTEHQLTLEREQARQEQLRNALQRLHEMRQQQHEQNVEAKLKPTHDAVTGVAPLNVEQRPQAIEESLVWKPPAQSRPKSSRRASGGSAVVCPASSVAFSGIPRTGVPLTQQSKAFVASQKPVCRDVRDLRKKEAAKAARRYRLQLDEQFNASSSVKKALGRQNDKQNEPAAVDRDGFNTLDGNEPNEDDGVVESYLAELEALLRQRLGE</sequence>
<evidence type="ECO:0000256" key="2">
    <source>
        <dbReference type="ARBA" id="ARBA00022527"/>
    </source>
</evidence>
<dbReference type="Gene3D" id="1.10.510.10">
    <property type="entry name" value="Transferase(Phosphotransferase) domain 1"/>
    <property type="match status" value="1"/>
</dbReference>
<dbReference type="EC" id="2.7.11.1" evidence="1"/>
<evidence type="ECO:0000256" key="4">
    <source>
        <dbReference type="ARBA" id="ARBA00022741"/>
    </source>
</evidence>
<keyword evidence="2" id="KW-0723">Serine/threonine-protein kinase</keyword>
<dbReference type="OrthoDB" id="248923at2759"/>
<evidence type="ECO:0000256" key="1">
    <source>
        <dbReference type="ARBA" id="ARBA00012513"/>
    </source>
</evidence>
<dbReference type="PROSITE" id="PS00108">
    <property type="entry name" value="PROTEIN_KINASE_ST"/>
    <property type="match status" value="1"/>
</dbReference>
<dbReference type="Pfam" id="PF00069">
    <property type="entry name" value="Pkinase"/>
    <property type="match status" value="1"/>
</dbReference>
<evidence type="ECO:0000256" key="8">
    <source>
        <dbReference type="ARBA" id="ARBA00048679"/>
    </source>
</evidence>
<keyword evidence="3" id="KW-0808">Transferase</keyword>
<dbReference type="EMBL" id="SPLM01000109">
    <property type="protein sequence ID" value="TMW59479.1"/>
    <property type="molecule type" value="Genomic_DNA"/>
</dbReference>
<accession>A0A8K1CAI2</accession>
<evidence type="ECO:0000256" key="3">
    <source>
        <dbReference type="ARBA" id="ARBA00022679"/>
    </source>
</evidence>
<keyword evidence="5" id="KW-0418">Kinase</keyword>